<organism evidence="2 3">
    <name type="scientific">Helicobacter mustelae (strain ATCC 43772 / CCUG 25715 / CIP 103759 / LMG 18044 / NCTC 12198 / R85-136P)</name>
    <name type="common">Campylobacter mustelae</name>
    <dbReference type="NCBI Taxonomy" id="679897"/>
    <lineage>
        <taxon>Bacteria</taxon>
        <taxon>Pseudomonadati</taxon>
        <taxon>Campylobacterota</taxon>
        <taxon>Epsilonproteobacteria</taxon>
        <taxon>Campylobacterales</taxon>
        <taxon>Helicobacteraceae</taxon>
        <taxon>Helicobacter</taxon>
    </lineage>
</organism>
<dbReference type="InterPro" id="IPR019724">
    <property type="entry name" value="UPF0763"/>
</dbReference>
<evidence type="ECO:0000313" key="2">
    <source>
        <dbReference type="EMBL" id="CBG40253.1"/>
    </source>
</evidence>
<gene>
    <name evidence="2" type="ordered locus">HMU09960</name>
</gene>
<dbReference type="KEGG" id="hms:HMU09960"/>
<sequence length="145" mass="16765">MARTKQKKIIEFFGSNNQAFLQSIDSQTKQLHLHSGEFSKNEPWILNDEKNEKYIVLPQKVLRNMISLIRRAHEDRLRVELERDLISLTPVDFDDAMSVAMSKIESLRQEDGSLPSIDSMKIAQEIKKEHPNLFMNFEAYSGGLS</sequence>
<dbReference type="EMBL" id="FN555004">
    <property type="protein sequence ID" value="CBG40253.1"/>
    <property type="molecule type" value="Genomic_DNA"/>
</dbReference>
<dbReference type="STRING" id="679897.HMU09960"/>
<dbReference type="Proteomes" id="UP000001522">
    <property type="component" value="Chromosome"/>
</dbReference>
<accession>D3UID0</accession>
<dbReference type="HOGENOM" id="CLU_120359_0_0_7"/>
<evidence type="ECO:0000256" key="1">
    <source>
        <dbReference type="HAMAP-Rule" id="MF_02110"/>
    </source>
</evidence>
<reference evidence="2 3" key="1">
    <citation type="journal article" date="2010" name="BMC Genomics">
        <title>Comparative genomics and proteomics of Helicobacter mustelae, an ulcerogenic and carcinogenic gastric pathogen.</title>
        <authorList>
            <person name="O'Toole P.W."/>
            <person name="Snelling W.J."/>
            <person name="Canchaya C."/>
            <person name="Forde B.M."/>
            <person name="Hardie K.R."/>
            <person name="Josenhans C."/>
            <person name="Graham R.L.J."/>
            <person name="McMullan G."/>
            <person name="Parkhill J."/>
            <person name="Belda E."/>
            <person name="Bentley S.D."/>
        </authorList>
    </citation>
    <scope>NUCLEOTIDE SEQUENCE [LARGE SCALE GENOMIC DNA]</scope>
    <source>
        <strain evidence="3">ATCC 43772 / LMG 18044 / NCTC 12198 / 12198</strain>
    </source>
</reference>
<keyword evidence="3" id="KW-1185">Reference proteome</keyword>
<comment type="similarity">
    <text evidence="1">Belongs to the UPF0763 family.</text>
</comment>
<dbReference type="Pfam" id="PF10788">
    <property type="entry name" value="DUF2603"/>
    <property type="match status" value="1"/>
</dbReference>
<evidence type="ECO:0000313" key="3">
    <source>
        <dbReference type="Proteomes" id="UP000001522"/>
    </source>
</evidence>
<dbReference type="RefSeq" id="WP_013023325.1">
    <property type="nucleotide sequence ID" value="NC_013949.1"/>
</dbReference>
<dbReference type="eggNOG" id="ENOG5030YCA">
    <property type="taxonomic scope" value="Bacteria"/>
</dbReference>
<name>D3UID0_HELM1</name>
<protein>
    <recommendedName>
        <fullName evidence="1">UPF0763 protein HMU09960</fullName>
    </recommendedName>
</protein>
<dbReference type="HAMAP" id="MF_02110">
    <property type="entry name" value="UPF0763"/>
    <property type="match status" value="1"/>
</dbReference>
<proteinExistence type="inferred from homology"/>
<dbReference type="AlphaFoldDB" id="D3UID0"/>